<dbReference type="GO" id="GO:0016990">
    <property type="term" value="F:arginine deiminase activity"/>
    <property type="evidence" value="ECO:0007669"/>
    <property type="project" value="UniProtKB-EC"/>
</dbReference>
<evidence type="ECO:0000256" key="1">
    <source>
        <dbReference type="ARBA" id="ARBA00005213"/>
    </source>
</evidence>
<dbReference type="PANTHER" id="PTHR47271">
    <property type="entry name" value="ARGININE DEIMINASE"/>
    <property type="match status" value="1"/>
</dbReference>
<dbReference type="EMBL" id="SAUW01000015">
    <property type="protein sequence ID" value="RWR09227.1"/>
    <property type="molecule type" value="Genomic_DNA"/>
</dbReference>
<comment type="caution">
    <text evidence="4">The sequence shown here is derived from an EMBL/GenBank/DDBJ whole genome shotgun (WGS) entry which is preliminary data.</text>
</comment>
<gene>
    <name evidence="4" type="ORF">D2T33_14645</name>
</gene>
<evidence type="ECO:0000256" key="2">
    <source>
        <dbReference type="ARBA" id="ARBA00012171"/>
    </source>
</evidence>
<dbReference type="GO" id="GO:0019546">
    <property type="term" value="P:L-arginine deiminase pathway"/>
    <property type="evidence" value="ECO:0007669"/>
    <property type="project" value="TreeGrafter"/>
</dbReference>
<reference evidence="4 5" key="1">
    <citation type="submission" date="2019-01" db="EMBL/GenBank/DDBJ databases">
        <title>Sinorhodobacter populi sp. nov. isolated from the symptomatic bark tissue of Populus euramericana canker.</title>
        <authorList>
            <person name="Xu G."/>
        </authorList>
    </citation>
    <scope>NUCLEOTIDE SEQUENCE [LARGE SCALE GENOMIC DNA]</scope>
    <source>
        <strain evidence="4 5">2D-5</strain>
    </source>
</reference>
<comment type="catalytic activity">
    <reaction evidence="3">
        <text>L-arginine + H2O = L-citrulline + NH4(+)</text>
        <dbReference type="Rhea" id="RHEA:19597"/>
        <dbReference type="ChEBI" id="CHEBI:15377"/>
        <dbReference type="ChEBI" id="CHEBI:28938"/>
        <dbReference type="ChEBI" id="CHEBI:32682"/>
        <dbReference type="ChEBI" id="CHEBI:57743"/>
        <dbReference type="EC" id="3.5.3.6"/>
    </reaction>
</comment>
<evidence type="ECO:0000313" key="5">
    <source>
        <dbReference type="Proteomes" id="UP000285710"/>
    </source>
</evidence>
<dbReference type="PANTHER" id="PTHR47271:SF2">
    <property type="entry name" value="ARGININE DEIMINASE"/>
    <property type="match status" value="1"/>
</dbReference>
<dbReference type="EC" id="3.5.3.6" evidence="2"/>
<dbReference type="SUPFAM" id="SSF55909">
    <property type="entry name" value="Pentein"/>
    <property type="match status" value="1"/>
</dbReference>
<organism evidence="4 5">
    <name type="scientific">Paenirhodobacter populi</name>
    <dbReference type="NCBI Taxonomy" id="2306993"/>
    <lineage>
        <taxon>Bacteria</taxon>
        <taxon>Pseudomonadati</taxon>
        <taxon>Pseudomonadota</taxon>
        <taxon>Alphaproteobacteria</taxon>
        <taxon>Rhodobacterales</taxon>
        <taxon>Rhodobacter group</taxon>
        <taxon>Paenirhodobacter</taxon>
    </lineage>
</organism>
<proteinExistence type="predicted"/>
<protein>
    <recommendedName>
        <fullName evidence="2">arginine deiminase</fullName>
        <ecNumber evidence="2">3.5.3.6</ecNumber>
    </recommendedName>
</protein>
<accession>A0A443IRZ0</accession>
<comment type="pathway">
    <text evidence="1">Amino-acid degradation; L-arginine degradation via ADI pathway; carbamoyl phosphate from L-arginine: step 1/2.</text>
</comment>
<name>A0A443IRZ0_9RHOB</name>
<dbReference type="Gene3D" id="3.75.10.10">
    <property type="entry name" value="L-arginine/glycine Amidinotransferase, Chain A"/>
    <property type="match status" value="1"/>
</dbReference>
<sequence>MSIITEGEYRYNQLIKRFPSQAEPAFESAQQQELVWGQVWGCDNDVGQIRKVLMHRPGDELNVIDPAKRIEGINAFGEVDKGWYWRGDVIPTLEEMQAQHDAYAAILREEGAEVVYVDKAAPGKMKQVYTRDSVIAVKGGAIVTRLGPPIRRGEELPVTRTLAAMGMPILRTISGIGLMEGGSFAWIRPDLAVVGLSSRVDREGARQLAEVLATQGVELLTVELTGYRLHIDGTFVMIDAETAFVNPTIVPFWFLEKLKSLGIRVIEVCHEDNSWVINCLAVRPGRVLMSSGLSDCTAEQFDKAGISVRFVDYDKVALGGGGLHCSTAPLVRDSL</sequence>
<dbReference type="Proteomes" id="UP000285710">
    <property type="component" value="Unassembled WGS sequence"/>
</dbReference>
<evidence type="ECO:0000313" key="4">
    <source>
        <dbReference type="EMBL" id="RWR09227.1"/>
    </source>
</evidence>
<keyword evidence="4" id="KW-0808">Transferase</keyword>
<dbReference type="AlphaFoldDB" id="A0A443IRZ0"/>
<dbReference type="GO" id="GO:0016740">
    <property type="term" value="F:transferase activity"/>
    <property type="evidence" value="ECO:0007669"/>
    <property type="project" value="UniProtKB-KW"/>
</dbReference>
<reference evidence="4 5" key="2">
    <citation type="submission" date="2019-01" db="EMBL/GenBank/DDBJ databases">
        <authorList>
            <person name="Li Y."/>
        </authorList>
    </citation>
    <scope>NUCLEOTIDE SEQUENCE [LARGE SCALE GENOMIC DNA]</scope>
    <source>
        <strain evidence="4 5">2D-5</strain>
    </source>
</reference>
<dbReference type="RefSeq" id="WP_128270258.1">
    <property type="nucleotide sequence ID" value="NZ_SAUW01000015.1"/>
</dbReference>
<keyword evidence="5" id="KW-1185">Reference proteome</keyword>
<evidence type="ECO:0000256" key="3">
    <source>
        <dbReference type="ARBA" id="ARBA00049429"/>
    </source>
</evidence>
<dbReference type="Pfam" id="PF19420">
    <property type="entry name" value="DDAH_eukar"/>
    <property type="match status" value="1"/>
</dbReference>